<reference evidence="2 3" key="1">
    <citation type="submission" date="2019-09" db="EMBL/GenBank/DDBJ databases">
        <title>Taxonomy of Antarctic Massilia spp.: description of Massilia rubra sp. nov., Massilia aquatica sp. nov., Massilia mucilaginosa sp. nov., Massilia frigida sp. nov. isolated from streams, lakes and regoliths.</title>
        <authorList>
            <person name="Holochova P."/>
            <person name="Sedlacek I."/>
            <person name="Kralova S."/>
            <person name="Maslanova I."/>
            <person name="Busse H.-J."/>
            <person name="Stankova E."/>
            <person name="Vrbovska V."/>
            <person name="Kovarovic V."/>
            <person name="Bartak M."/>
            <person name="Svec P."/>
            <person name="Pantucek R."/>
        </authorList>
    </citation>
    <scope>NUCLEOTIDE SEQUENCE [LARGE SCALE GENOMIC DNA]</scope>
    <source>
        <strain evidence="2 3">CCM 8693</strain>
    </source>
</reference>
<evidence type="ECO:0008006" key="4">
    <source>
        <dbReference type="Google" id="ProtNLM"/>
    </source>
</evidence>
<evidence type="ECO:0000313" key="3">
    <source>
        <dbReference type="Proteomes" id="UP000819052"/>
    </source>
</evidence>
<keyword evidence="1" id="KW-0732">Signal</keyword>
<dbReference type="RefSeq" id="WP_167076958.1">
    <property type="nucleotide sequence ID" value="NZ_VVIW01000006.1"/>
</dbReference>
<evidence type="ECO:0000256" key="1">
    <source>
        <dbReference type="SAM" id="SignalP"/>
    </source>
</evidence>
<accession>A0ABX0M9L8</accession>
<keyword evidence="3" id="KW-1185">Reference proteome</keyword>
<protein>
    <recommendedName>
        <fullName evidence="4">DUF2059 domain-containing protein</fullName>
    </recommendedName>
</protein>
<gene>
    <name evidence="2" type="ORF">F1609_13595</name>
</gene>
<dbReference type="Proteomes" id="UP000819052">
    <property type="component" value="Unassembled WGS sequence"/>
</dbReference>
<proteinExistence type="predicted"/>
<feature type="signal peptide" evidence="1">
    <location>
        <begin position="1"/>
        <end position="18"/>
    </location>
</feature>
<evidence type="ECO:0000313" key="2">
    <source>
        <dbReference type="EMBL" id="NHZ41182.1"/>
    </source>
</evidence>
<comment type="caution">
    <text evidence="2">The sequence shown here is derived from an EMBL/GenBank/DDBJ whole genome shotgun (WGS) entry which is preliminary data.</text>
</comment>
<name>A0ABX0M9L8_9BURK</name>
<feature type="chain" id="PRO_5045657090" description="DUF2059 domain-containing protein" evidence="1">
    <location>
        <begin position="19"/>
        <end position="190"/>
    </location>
</feature>
<organism evidence="2 3">
    <name type="scientific">Massilia aquatica</name>
    <dbReference type="NCBI Taxonomy" id="2609000"/>
    <lineage>
        <taxon>Bacteria</taxon>
        <taxon>Pseudomonadati</taxon>
        <taxon>Pseudomonadota</taxon>
        <taxon>Betaproteobacteria</taxon>
        <taxon>Burkholderiales</taxon>
        <taxon>Oxalobacteraceae</taxon>
        <taxon>Telluria group</taxon>
        <taxon>Massilia</taxon>
    </lineage>
</organism>
<sequence length="190" mass="20542">MRSAALLIFISACNAALGSDTSTIQAKPDQAFLQLADAARFLANYKEMAAVSVRVSASLEPGDRNPHAAFMAKVAVADLSDMRDCMGRAYASGPVTQQDAVQLVRMFTSPLGKKILDIHHRGLMASLDKDAYPPVDWSSITEEERTETPAFFEHPAFKRYGALISSRAFDHASTACLVESRIGKATGFKG</sequence>
<dbReference type="EMBL" id="VVIW01000006">
    <property type="protein sequence ID" value="NHZ41182.1"/>
    <property type="molecule type" value="Genomic_DNA"/>
</dbReference>